<dbReference type="GO" id="GO:0016787">
    <property type="term" value="F:hydrolase activity"/>
    <property type="evidence" value="ECO:0007669"/>
    <property type="project" value="UniProtKB-KW"/>
</dbReference>
<dbReference type="GO" id="GO:0003723">
    <property type="term" value="F:RNA binding"/>
    <property type="evidence" value="ECO:0007669"/>
    <property type="project" value="InterPro"/>
</dbReference>
<evidence type="ECO:0000313" key="2">
    <source>
        <dbReference type="Proteomes" id="UP000582090"/>
    </source>
</evidence>
<reference evidence="1 2" key="1">
    <citation type="submission" date="2020-08" db="EMBL/GenBank/DDBJ databases">
        <title>Genomic Encyclopedia of Type Strains, Phase IV (KMG-IV): sequencing the most valuable type-strain genomes for metagenomic binning, comparative biology and taxonomic classification.</title>
        <authorList>
            <person name="Goeker M."/>
        </authorList>
    </citation>
    <scope>NUCLEOTIDE SEQUENCE [LARGE SCALE GENOMIC DNA]</scope>
    <source>
        <strain evidence="1 2">DSM 26575</strain>
    </source>
</reference>
<dbReference type="AlphaFoldDB" id="A0A7W6CS36"/>
<dbReference type="InterPro" id="IPR018669">
    <property type="entry name" value="Toxin_HigB"/>
</dbReference>
<evidence type="ECO:0000313" key="1">
    <source>
        <dbReference type="EMBL" id="MBB3963394.1"/>
    </source>
</evidence>
<dbReference type="Pfam" id="PF09907">
    <property type="entry name" value="HigB_toxin"/>
    <property type="match status" value="1"/>
</dbReference>
<gene>
    <name evidence="1" type="ORF">GGQ67_001019</name>
</gene>
<comment type="caution">
    <text evidence="1">The sequence shown here is derived from an EMBL/GenBank/DDBJ whole genome shotgun (WGS) entry which is preliminary data.</text>
</comment>
<dbReference type="GO" id="GO:0004519">
    <property type="term" value="F:endonuclease activity"/>
    <property type="evidence" value="ECO:0007669"/>
    <property type="project" value="InterPro"/>
</dbReference>
<sequence>MFPNWEYRLHVQVITKSTLRIFWERHPQARIPLGVWHATVIKAQWSGPADIKTMFGANVDFVGDNRVIFDIGGNKYRLVVHVAYGRKRVLVKFVGTHAEYDRIDPETIR</sequence>
<accession>A0A7W6CS36</accession>
<organism evidence="1 2">
    <name type="scientific">Rhizobium metallidurans</name>
    <dbReference type="NCBI Taxonomy" id="1265931"/>
    <lineage>
        <taxon>Bacteria</taxon>
        <taxon>Pseudomonadati</taxon>
        <taxon>Pseudomonadota</taxon>
        <taxon>Alphaproteobacteria</taxon>
        <taxon>Hyphomicrobiales</taxon>
        <taxon>Rhizobiaceae</taxon>
        <taxon>Rhizobium/Agrobacterium group</taxon>
        <taxon>Rhizobium</taxon>
    </lineage>
</organism>
<name>A0A7W6CS36_9HYPH</name>
<dbReference type="Proteomes" id="UP000582090">
    <property type="component" value="Unassembled WGS sequence"/>
</dbReference>
<keyword evidence="1" id="KW-0378">Hydrolase</keyword>
<dbReference type="EC" id="3.1.-.-" evidence="1"/>
<keyword evidence="2" id="KW-1185">Reference proteome</keyword>
<dbReference type="GO" id="GO:0110001">
    <property type="term" value="C:toxin-antitoxin complex"/>
    <property type="evidence" value="ECO:0007669"/>
    <property type="project" value="InterPro"/>
</dbReference>
<proteinExistence type="predicted"/>
<dbReference type="EMBL" id="JACIDW010000002">
    <property type="protein sequence ID" value="MBB3963394.1"/>
    <property type="molecule type" value="Genomic_DNA"/>
</dbReference>
<protein>
    <submittedName>
        <fullName evidence="1">mRNA interferase HigB</fullName>
        <ecNumber evidence="1">3.1.-.-</ecNumber>
    </submittedName>
</protein>